<keyword evidence="2" id="KW-0378">Hydrolase</keyword>
<accession>A0L856</accession>
<dbReference type="STRING" id="156889.Mmc1_1640"/>
<dbReference type="EMBL" id="CP000471">
    <property type="protein sequence ID" value="ABK44149.1"/>
    <property type="molecule type" value="Genomic_DNA"/>
</dbReference>
<dbReference type="InterPro" id="IPR003607">
    <property type="entry name" value="HD/PDEase_dom"/>
</dbReference>
<reference evidence="2 3" key="2">
    <citation type="journal article" date="2012" name="Int. J. Syst. Evol. Microbiol.">
        <title>Magnetococcus marinus gen. nov., sp. nov., a marine, magnetotactic bacterium that represents a novel lineage (Magnetococcaceae fam. nov.; Magnetococcales ord. nov.) at the base of the Alphaproteobacteria.</title>
        <authorList>
            <person name="Bazylinski D.A."/>
            <person name="Williams T.J."/>
            <person name="Lefevre C.T."/>
            <person name="Berg R.J."/>
            <person name="Zhang C.L."/>
            <person name="Bowser S.S."/>
            <person name="Dean A.J."/>
            <person name="Beveridge T.J."/>
        </authorList>
    </citation>
    <scope>NUCLEOTIDE SEQUENCE [LARGE SCALE GENOMIC DNA]</scope>
    <source>
        <strain evidence="3">ATCC BAA-1437 / JCM 17883 / MC-1</strain>
    </source>
</reference>
<dbReference type="PANTHER" id="PTHR43155">
    <property type="entry name" value="CYCLIC DI-GMP PHOSPHODIESTERASE PA4108-RELATED"/>
    <property type="match status" value="1"/>
</dbReference>
<dbReference type="Proteomes" id="UP000002586">
    <property type="component" value="Chromosome"/>
</dbReference>
<dbReference type="PROSITE" id="PS51832">
    <property type="entry name" value="HD_GYP"/>
    <property type="match status" value="1"/>
</dbReference>
<reference evidence="3" key="1">
    <citation type="journal article" date="2009" name="Appl. Environ. Microbiol.">
        <title>Complete genome sequence of the chemolithoautotrophic marine magnetotactic coccus strain MC-1.</title>
        <authorList>
            <person name="Schubbe S."/>
            <person name="Williams T.J."/>
            <person name="Xie G."/>
            <person name="Kiss H.E."/>
            <person name="Brettin T.S."/>
            <person name="Martinez D."/>
            <person name="Ross C.A."/>
            <person name="Schuler D."/>
            <person name="Cox B.L."/>
            <person name="Nealson K.H."/>
            <person name="Bazylinski D.A."/>
        </authorList>
    </citation>
    <scope>NUCLEOTIDE SEQUENCE [LARGE SCALE GENOMIC DNA]</scope>
    <source>
        <strain evidence="3">ATCC BAA-1437 / JCM 17883 / MC-1</strain>
    </source>
</reference>
<evidence type="ECO:0000313" key="3">
    <source>
        <dbReference type="Proteomes" id="UP000002586"/>
    </source>
</evidence>
<dbReference type="PANTHER" id="PTHR43155:SF1">
    <property type="entry name" value="3'3'-CGAMP-SPECIFIC PHOSPHODIESTERASE 1"/>
    <property type="match status" value="1"/>
</dbReference>
<evidence type="ECO:0000259" key="1">
    <source>
        <dbReference type="PROSITE" id="PS51832"/>
    </source>
</evidence>
<dbReference type="Gene3D" id="1.10.3210.10">
    <property type="entry name" value="Hypothetical protein af1432"/>
    <property type="match status" value="2"/>
</dbReference>
<dbReference type="KEGG" id="mgm:Mmc1_1640"/>
<name>A0L856_MAGMM</name>
<dbReference type="SMART" id="SM00471">
    <property type="entry name" value="HDc"/>
    <property type="match status" value="2"/>
</dbReference>
<dbReference type="Pfam" id="PF13487">
    <property type="entry name" value="HD_5"/>
    <property type="match status" value="1"/>
</dbReference>
<protein>
    <submittedName>
        <fullName evidence="2">Metal dependent phosphohydrolase</fullName>
    </submittedName>
</protein>
<dbReference type="InterPro" id="IPR037522">
    <property type="entry name" value="HD_GYP_dom"/>
</dbReference>
<evidence type="ECO:0000313" key="2">
    <source>
        <dbReference type="EMBL" id="ABK44149.1"/>
    </source>
</evidence>
<dbReference type="eggNOG" id="COG2206">
    <property type="taxonomic scope" value="Bacteria"/>
</dbReference>
<dbReference type="HOGENOM" id="CLU_040286_2_0_5"/>
<feature type="domain" description="HD-GYP" evidence="1">
    <location>
        <begin position="232"/>
        <end position="428"/>
    </location>
</feature>
<dbReference type="AlphaFoldDB" id="A0L856"/>
<dbReference type="GO" id="GO:0008081">
    <property type="term" value="F:phosphoric diester hydrolase activity"/>
    <property type="evidence" value="ECO:0007669"/>
    <property type="project" value="UniProtKB-ARBA"/>
</dbReference>
<gene>
    <name evidence="2" type="ordered locus">Mmc1_1640</name>
</gene>
<keyword evidence="3" id="KW-1185">Reference proteome</keyword>
<proteinExistence type="predicted"/>
<sequence length="471" mass="53473">MLVARSQTIFHTHIHKSYYLDVDHMNQTFAPKVDFFDVVQSISKALDYAFPHIVSHHVRVAYASLRISRYLRYDRQAEANCLIAGMLHDIGVLYEGHSGEDAQIDTGDDCHARIGYHLLKEDAIFGAYAPIIRDHHSFQAGVTLTEHIPIEAQIINLADMIDPLISDDLDMVEQRAVVKNKLEALLAEGFPPYMIRAYKRLILQDDFWLDLRASDLPVILKQQVKRFEIEFNAGLLVAYAQLMAHLVDFKSRFTSTHSSGVAATAEYVARIIGFSEVECIEIQAAGLLHDVGKIAIPNTILEKADKLTAEEFERVKAHAYYTNKILDVIQGIDRIKTFCAYHHEKLNACGYPYSIPGAQIPLIGRIISVADIFTALTEDRPYRKGMDEASVRSIFCDMVERGELDNRVTRVLMENYPAINHYREMAQQQAREGYTAFINRIQENQLGPTGMDRIPARLMSDTEAKPTVWEM</sequence>
<organism evidence="2 3">
    <name type="scientific">Magnetococcus marinus (strain ATCC BAA-1437 / JCM 17883 / MC-1)</name>
    <dbReference type="NCBI Taxonomy" id="156889"/>
    <lineage>
        <taxon>Bacteria</taxon>
        <taxon>Pseudomonadati</taxon>
        <taxon>Pseudomonadota</taxon>
        <taxon>Magnetococcia</taxon>
        <taxon>Magnetococcales</taxon>
        <taxon>Magnetococcaceae</taxon>
        <taxon>Magnetococcus</taxon>
    </lineage>
</organism>
<dbReference type="InterPro" id="IPR006674">
    <property type="entry name" value="HD_domain"/>
</dbReference>
<dbReference type="CDD" id="cd00077">
    <property type="entry name" value="HDc"/>
    <property type="match status" value="2"/>
</dbReference>
<dbReference type="Pfam" id="PF01966">
    <property type="entry name" value="HD"/>
    <property type="match status" value="1"/>
</dbReference>
<dbReference type="SUPFAM" id="SSF109604">
    <property type="entry name" value="HD-domain/PDEase-like"/>
    <property type="match status" value="2"/>
</dbReference>